<reference evidence="1 2" key="1">
    <citation type="journal article" date="2020" name="Cell Host Microbe">
        <title>Functional and Genomic Variation between Human-Derived Isolates of Lachnospiraceae Reveals Inter- and Intra-Species Diversity.</title>
        <authorList>
            <person name="Sorbara M.T."/>
            <person name="Littmann E.R."/>
            <person name="Fontana E."/>
            <person name="Moody T.U."/>
            <person name="Kohout C.E."/>
            <person name="Gjonbalaj M."/>
            <person name="Eaton V."/>
            <person name="Seok R."/>
            <person name="Leiner I.M."/>
            <person name="Pamer E.G."/>
        </authorList>
    </citation>
    <scope>NUCLEOTIDE SEQUENCE [LARGE SCALE GENOMIC DNA]</scope>
    <source>
        <strain evidence="1 2">MSK.14.16</strain>
    </source>
</reference>
<keyword evidence="2" id="KW-1185">Reference proteome</keyword>
<accession>A0ABX2GZW2</accession>
<dbReference type="EMBL" id="JAAWUZ010000062">
    <property type="protein sequence ID" value="NSG31152.1"/>
    <property type="molecule type" value="Genomic_DNA"/>
</dbReference>
<gene>
    <name evidence="1" type="ORF">HFM93_12940</name>
</gene>
<proteinExistence type="predicted"/>
<evidence type="ECO:0000313" key="1">
    <source>
        <dbReference type="EMBL" id="NSG31152.1"/>
    </source>
</evidence>
<dbReference type="RefSeq" id="WP_173866887.1">
    <property type="nucleotide sequence ID" value="NZ_JAAWUX010000060.1"/>
</dbReference>
<dbReference type="Proteomes" id="UP000821846">
    <property type="component" value="Unassembled WGS sequence"/>
</dbReference>
<dbReference type="InterPro" id="IPR047729">
    <property type="entry name" value="Sce7726-like"/>
</dbReference>
<protein>
    <submittedName>
        <fullName evidence="1">Sce7726 family protein</fullName>
    </submittedName>
</protein>
<dbReference type="NCBIfam" id="NF033832">
    <property type="entry name" value="sce7726_fam"/>
    <property type="match status" value="1"/>
</dbReference>
<name>A0ABX2GZW2_9FIRM</name>
<comment type="caution">
    <text evidence="1">The sequence shown here is derived from an EMBL/GenBank/DDBJ whole genome shotgun (WGS) entry which is preliminary data.</text>
</comment>
<sequence length="235" mass="27349">MADLLFVFLETKQVQITEVKSVEKNKLNILNKFFSRNTFRHCYEDGHDKVYGQVIKRYIGCESEKTNLELVSEIYKVLKNEYRNEYYYKNTLLNKLLLGIHSINTTTALTEIPVAKSKADFVLINGKAVVYEIKTELDNLDRLESQINDYFKAFDHVAVVTYKENIAAIQKKVGSIGKPVGIYVLQKRGTIKEVQEPEEYKEIPYGLKFLAYFMDLKKEDYEKIKYFLNQSYGGA</sequence>
<evidence type="ECO:0000313" key="2">
    <source>
        <dbReference type="Proteomes" id="UP000821846"/>
    </source>
</evidence>
<organism evidence="1 2">
    <name type="scientific">Faecalicatena fissicatena</name>
    <dbReference type="NCBI Taxonomy" id="290055"/>
    <lineage>
        <taxon>Bacteria</taxon>
        <taxon>Bacillati</taxon>
        <taxon>Bacillota</taxon>
        <taxon>Clostridia</taxon>
        <taxon>Lachnospirales</taxon>
        <taxon>Lachnospiraceae</taxon>
        <taxon>Faecalicatena</taxon>
    </lineage>
</organism>